<organism evidence="5">
    <name type="scientific">marine sediment metagenome</name>
    <dbReference type="NCBI Taxonomy" id="412755"/>
    <lineage>
        <taxon>unclassified sequences</taxon>
        <taxon>metagenomes</taxon>
        <taxon>ecological metagenomes</taxon>
    </lineage>
</organism>
<dbReference type="InterPro" id="IPR004846">
    <property type="entry name" value="T2SS/T3SS_dom"/>
</dbReference>
<feature type="domain" description="Type II/III secretion system secretin-like" evidence="4">
    <location>
        <begin position="552"/>
        <end position="721"/>
    </location>
</feature>
<comment type="caution">
    <text evidence="5">The sequence shown here is derived from an EMBL/GenBank/DDBJ whole genome shotgun (WGS) entry which is preliminary data.</text>
</comment>
<dbReference type="InterPro" id="IPR001775">
    <property type="entry name" value="GspD/PilQ"/>
</dbReference>
<keyword evidence="3" id="KW-0472">Membrane</keyword>
<name>A0A0F9K696_9ZZZZ</name>
<dbReference type="Gene3D" id="3.30.1370.120">
    <property type="match status" value="2"/>
</dbReference>
<keyword evidence="2" id="KW-0732">Signal</keyword>
<dbReference type="AlphaFoldDB" id="A0A0F9K696"/>
<dbReference type="EMBL" id="LAZR01014418">
    <property type="protein sequence ID" value="KKM17568.1"/>
    <property type="molecule type" value="Genomic_DNA"/>
</dbReference>
<evidence type="ECO:0000259" key="4">
    <source>
        <dbReference type="Pfam" id="PF00263"/>
    </source>
</evidence>
<accession>A0A0F9K696</accession>
<dbReference type="InterPro" id="IPR038591">
    <property type="entry name" value="NolW-like_sf"/>
</dbReference>
<evidence type="ECO:0000313" key="5">
    <source>
        <dbReference type="EMBL" id="KKM17568.1"/>
    </source>
</evidence>
<dbReference type="PANTHER" id="PTHR30332">
    <property type="entry name" value="PROBABLE GENERAL SECRETION PATHWAY PROTEIN D"/>
    <property type="match status" value="1"/>
</dbReference>
<proteinExistence type="predicted"/>
<dbReference type="GO" id="GO:0015627">
    <property type="term" value="C:type II protein secretion system complex"/>
    <property type="evidence" value="ECO:0007669"/>
    <property type="project" value="TreeGrafter"/>
</dbReference>
<dbReference type="GO" id="GO:0016020">
    <property type="term" value="C:membrane"/>
    <property type="evidence" value="ECO:0007669"/>
    <property type="project" value="UniProtKB-SubCell"/>
</dbReference>
<dbReference type="PRINTS" id="PR00811">
    <property type="entry name" value="BCTERIALGSPD"/>
</dbReference>
<reference evidence="5" key="1">
    <citation type="journal article" date="2015" name="Nature">
        <title>Complex archaea that bridge the gap between prokaryotes and eukaryotes.</title>
        <authorList>
            <person name="Spang A."/>
            <person name="Saw J.H."/>
            <person name="Jorgensen S.L."/>
            <person name="Zaremba-Niedzwiedzka K."/>
            <person name="Martijn J."/>
            <person name="Lind A.E."/>
            <person name="van Eijk R."/>
            <person name="Schleper C."/>
            <person name="Guy L."/>
            <person name="Ettema T.J."/>
        </authorList>
    </citation>
    <scope>NUCLEOTIDE SEQUENCE</scope>
</reference>
<gene>
    <name evidence="5" type="ORF">LCGC14_1674460</name>
</gene>
<evidence type="ECO:0000256" key="3">
    <source>
        <dbReference type="ARBA" id="ARBA00023136"/>
    </source>
</evidence>
<dbReference type="Pfam" id="PF00263">
    <property type="entry name" value="Secretin"/>
    <property type="match status" value="1"/>
</dbReference>
<protein>
    <recommendedName>
        <fullName evidence="4">Type II/III secretion system secretin-like domain-containing protein</fullName>
    </recommendedName>
</protein>
<comment type="subcellular location">
    <subcellularLocation>
        <location evidence="1">Membrane</location>
    </subcellularLocation>
</comment>
<evidence type="ECO:0000256" key="1">
    <source>
        <dbReference type="ARBA" id="ARBA00004370"/>
    </source>
</evidence>
<evidence type="ECO:0000256" key="2">
    <source>
        <dbReference type="ARBA" id="ARBA00022729"/>
    </source>
</evidence>
<dbReference type="InterPro" id="IPR050810">
    <property type="entry name" value="Bact_Secretion_Sys_Channel"/>
</dbReference>
<dbReference type="GO" id="GO:0009306">
    <property type="term" value="P:protein secretion"/>
    <property type="evidence" value="ECO:0007669"/>
    <property type="project" value="InterPro"/>
</dbReference>
<dbReference type="PANTHER" id="PTHR30332:SF24">
    <property type="entry name" value="SECRETIN GSPD-RELATED"/>
    <property type="match status" value="1"/>
</dbReference>
<sequence>MIEKTLKDEIISHNSRDSTAIEEVKNIISQYDSIKQSKVNFFIYTPKHATLNDLDIYLTDVAKNFKSSGLADPELIDAIHSKRVVSSINSIIFTGAEETLTKVKSLLGSYDVSKEGMFKGTFLMLTPTHVTLDDVENAFKDISSHLKSSGLADQPLLEAIASMRAVPTTNSIIFTGDDDTLKKIDTLFNSINAPTSKQAIQELGKTNFWIYQIQKATPTQITTSIKSITADLANIDSSDKAFISALKSMKYVKETNSIIFVGTPNALKKIEPLVQKFDIAPEKGAVQSSYYVYKPIHLTGPELECILCEFAENLKVSNLENEPLYETIESMKYSEQTNTLVFTGEPDAITEIKKLLQSFDVTDSSHPSTQEISGLEDLGFLVYKLQYHKGDEIQGALKQIGQDLKTPDEETATKSKLVSSIDSLQWIKITNSLLCTGDKETLAKMKELLSSLDVPLKQVFIEILVIQTTLTNVLSFGLDWGSKFQYKDQAVLGVNNFQQSSPLATPFNKITNTVTPKGTDLGLGDGFNLGVIGDILFHKGKSFLSLASLLSALQKDTETSIVLTPKIIAQDGKTATIFSGQNIPYTGSIIQNQGANTSTSTNLEYRDVGTSLSITPILGNSDSISLNIILETSATPDTANNTVQLGNITGITTTKTNMTTSVQLANKNFLVLSGMVTDTKNRAKTGIPCLGGIPIIGAAFSKDDDQNSRNNIVIFIRPHIINSFKDMQNVTNTQEDFFREQAGTPALERDFDESTELIKSYEND</sequence>